<evidence type="ECO:0000313" key="2">
    <source>
        <dbReference type="Proteomes" id="UP000324222"/>
    </source>
</evidence>
<protein>
    <submittedName>
        <fullName evidence="1">Uncharacterized protein</fullName>
    </submittedName>
</protein>
<proteinExistence type="predicted"/>
<sequence length="32" mass="3922">MKEHYERKDNTGEICNIPTEIIRKSKEIRIYL</sequence>
<accession>A0A5B7IZZ9</accession>
<comment type="caution">
    <text evidence="1">The sequence shown here is derived from an EMBL/GenBank/DDBJ whole genome shotgun (WGS) entry which is preliminary data.</text>
</comment>
<dbReference type="EMBL" id="VSRR010081199">
    <property type="protein sequence ID" value="MPC89492.1"/>
    <property type="molecule type" value="Genomic_DNA"/>
</dbReference>
<dbReference type="AlphaFoldDB" id="A0A5B7IZZ9"/>
<keyword evidence="2" id="KW-1185">Reference proteome</keyword>
<name>A0A5B7IZZ9_PORTR</name>
<dbReference type="Proteomes" id="UP000324222">
    <property type="component" value="Unassembled WGS sequence"/>
</dbReference>
<gene>
    <name evidence="1" type="ORF">E2C01_084443</name>
</gene>
<organism evidence="1 2">
    <name type="scientific">Portunus trituberculatus</name>
    <name type="common">Swimming crab</name>
    <name type="synonym">Neptunus trituberculatus</name>
    <dbReference type="NCBI Taxonomy" id="210409"/>
    <lineage>
        <taxon>Eukaryota</taxon>
        <taxon>Metazoa</taxon>
        <taxon>Ecdysozoa</taxon>
        <taxon>Arthropoda</taxon>
        <taxon>Crustacea</taxon>
        <taxon>Multicrustacea</taxon>
        <taxon>Malacostraca</taxon>
        <taxon>Eumalacostraca</taxon>
        <taxon>Eucarida</taxon>
        <taxon>Decapoda</taxon>
        <taxon>Pleocyemata</taxon>
        <taxon>Brachyura</taxon>
        <taxon>Eubrachyura</taxon>
        <taxon>Portunoidea</taxon>
        <taxon>Portunidae</taxon>
        <taxon>Portuninae</taxon>
        <taxon>Portunus</taxon>
    </lineage>
</organism>
<reference evidence="1 2" key="1">
    <citation type="submission" date="2019-05" db="EMBL/GenBank/DDBJ databases">
        <title>Another draft genome of Portunus trituberculatus and its Hox gene families provides insights of decapod evolution.</title>
        <authorList>
            <person name="Jeong J.-H."/>
            <person name="Song I."/>
            <person name="Kim S."/>
            <person name="Choi T."/>
            <person name="Kim D."/>
            <person name="Ryu S."/>
            <person name="Kim W."/>
        </authorList>
    </citation>
    <scope>NUCLEOTIDE SEQUENCE [LARGE SCALE GENOMIC DNA]</scope>
    <source>
        <tissue evidence="1">Muscle</tissue>
    </source>
</reference>
<evidence type="ECO:0000313" key="1">
    <source>
        <dbReference type="EMBL" id="MPC89492.1"/>
    </source>
</evidence>